<evidence type="ECO:0000256" key="3">
    <source>
        <dbReference type="ARBA" id="ARBA00022670"/>
    </source>
</evidence>
<keyword evidence="7 8" id="KW-0472">Membrane</keyword>
<keyword evidence="10" id="KW-1185">Reference proteome</keyword>
<keyword evidence="2" id="KW-0673">Quorum sensing</keyword>
<keyword evidence="5" id="KW-0378">Hydrolase</keyword>
<dbReference type="GO" id="GO:0009372">
    <property type="term" value="P:quorum sensing"/>
    <property type="evidence" value="ECO:0007669"/>
    <property type="project" value="UniProtKB-KW"/>
</dbReference>
<sequence length="196" mass="22357">MIRKFSEEVVEWQIRKSVLKEDDRELYEYAYELLMGQVINILISAVVAILFHSVIPVGIFLVTYIPLRSYAGGYHSRTNERCTLLSTAIIILVCLVTKRVEFHDAPYLIVGLGMVADAIIFLLSPVEDLNKPFDQEEKKRYGKRARIILAIEIIISTCCYFIGLKLISFVIILNHVILSVMLCIGRGRIYIDSANE</sequence>
<proteinExistence type="predicted"/>
<gene>
    <name evidence="9" type="ORF">bsdtb5_07610</name>
</gene>
<dbReference type="Pfam" id="PF04647">
    <property type="entry name" value="AgrB"/>
    <property type="match status" value="1"/>
</dbReference>
<feature type="transmembrane region" description="Helical" evidence="8">
    <location>
        <begin position="145"/>
        <end position="163"/>
    </location>
</feature>
<organism evidence="9 10">
    <name type="scientific">Anaeromicropila herbilytica</name>
    <dbReference type="NCBI Taxonomy" id="2785025"/>
    <lineage>
        <taxon>Bacteria</taxon>
        <taxon>Bacillati</taxon>
        <taxon>Bacillota</taxon>
        <taxon>Clostridia</taxon>
        <taxon>Lachnospirales</taxon>
        <taxon>Lachnospiraceae</taxon>
        <taxon>Anaeromicropila</taxon>
    </lineage>
</organism>
<dbReference type="GO" id="GO:0006508">
    <property type="term" value="P:proteolysis"/>
    <property type="evidence" value="ECO:0007669"/>
    <property type="project" value="UniProtKB-KW"/>
</dbReference>
<dbReference type="Proteomes" id="UP000595897">
    <property type="component" value="Chromosome"/>
</dbReference>
<dbReference type="GO" id="GO:0016020">
    <property type="term" value="C:membrane"/>
    <property type="evidence" value="ECO:0007669"/>
    <property type="project" value="InterPro"/>
</dbReference>
<protein>
    <recommendedName>
        <fullName evidence="11">Accessory gene regulator B</fullName>
    </recommendedName>
</protein>
<evidence type="ECO:0008006" key="11">
    <source>
        <dbReference type="Google" id="ProtNLM"/>
    </source>
</evidence>
<dbReference type="InterPro" id="IPR006741">
    <property type="entry name" value="AgrB"/>
</dbReference>
<evidence type="ECO:0000256" key="2">
    <source>
        <dbReference type="ARBA" id="ARBA00022654"/>
    </source>
</evidence>
<reference evidence="9 10" key="1">
    <citation type="submission" date="2020-11" db="EMBL/GenBank/DDBJ databases">
        <title>Draft genome sequencing of a Lachnospiraceae strain isolated from anoxic soil subjected to BSD treatment.</title>
        <authorList>
            <person name="Uek A."/>
            <person name="Tonouchi A."/>
        </authorList>
    </citation>
    <scope>NUCLEOTIDE SEQUENCE [LARGE SCALE GENOMIC DNA]</scope>
    <source>
        <strain evidence="9 10">TB5</strain>
    </source>
</reference>
<evidence type="ECO:0000256" key="7">
    <source>
        <dbReference type="ARBA" id="ARBA00023136"/>
    </source>
</evidence>
<dbReference type="SMART" id="SM00793">
    <property type="entry name" value="AgrB"/>
    <property type="match status" value="1"/>
</dbReference>
<feature type="transmembrane region" description="Helical" evidence="8">
    <location>
        <begin position="169"/>
        <end position="191"/>
    </location>
</feature>
<keyword evidence="1" id="KW-1003">Cell membrane</keyword>
<evidence type="ECO:0000313" key="10">
    <source>
        <dbReference type="Proteomes" id="UP000595897"/>
    </source>
</evidence>
<dbReference type="AlphaFoldDB" id="A0A7R7IC43"/>
<evidence type="ECO:0000256" key="1">
    <source>
        <dbReference type="ARBA" id="ARBA00022475"/>
    </source>
</evidence>
<dbReference type="RefSeq" id="WP_271714739.1">
    <property type="nucleotide sequence ID" value="NZ_AP024169.1"/>
</dbReference>
<evidence type="ECO:0000256" key="5">
    <source>
        <dbReference type="ARBA" id="ARBA00022801"/>
    </source>
</evidence>
<accession>A0A7R7IC43</accession>
<dbReference type="EMBL" id="AP024169">
    <property type="protein sequence ID" value="BCN29466.1"/>
    <property type="molecule type" value="Genomic_DNA"/>
</dbReference>
<keyword evidence="4 8" id="KW-0812">Transmembrane</keyword>
<feature type="transmembrane region" description="Helical" evidence="8">
    <location>
        <begin position="106"/>
        <end position="124"/>
    </location>
</feature>
<keyword evidence="6 8" id="KW-1133">Transmembrane helix</keyword>
<evidence type="ECO:0000256" key="4">
    <source>
        <dbReference type="ARBA" id="ARBA00022692"/>
    </source>
</evidence>
<dbReference type="KEGG" id="ahb:bsdtb5_07610"/>
<evidence type="ECO:0000256" key="6">
    <source>
        <dbReference type="ARBA" id="ARBA00022989"/>
    </source>
</evidence>
<dbReference type="GO" id="GO:0008233">
    <property type="term" value="F:peptidase activity"/>
    <property type="evidence" value="ECO:0007669"/>
    <property type="project" value="UniProtKB-KW"/>
</dbReference>
<feature type="transmembrane region" description="Helical" evidence="8">
    <location>
        <begin position="38"/>
        <end position="62"/>
    </location>
</feature>
<evidence type="ECO:0000256" key="8">
    <source>
        <dbReference type="SAM" id="Phobius"/>
    </source>
</evidence>
<evidence type="ECO:0000313" key="9">
    <source>
        <dbReference type="EMBL" id="BCN29466.1"/>
    </source>
</evidence>
<name>A0A7R7IC43_9FIRM</name>
<keyword evidence="3" id="KW-0645">Protease</keyword>